<dbReference type="PRINTS" id="PR01609">
    <property type="entry name" value="CD36FAMILY"/>
</dbReference>
<dbReference type="GO" id="GO:0005044">
    <property type="term" value="F:scavenger receptor activity"/>
    <property type="evidence" value="ECO:0007669"/>
    <property type="project" value="TreeGrafter"/>
</dbReference>
<name>A0A076FFT0_PARNA</name>
<protein>
    <submittedName>
        <fullName evidence="9">CD36 antigen</fullName>
    </submittedName>
</protein>
<evidence type="ECO:0000256" key="5">
    <source>
        <dbReference type="ARBA" id="ARBA00023136"/>
    </source>
</evidence>
<feature type="transmembrane region" description="Helical" evidence="8">
    <location>
        <begin position="12"/>
        <end position="33"/>
    </location>
</feature>
<evidence type="ECO:0000256" key="3">
    <source>
        <dbReference type="ARBA" id="ARBA00022692"/>
    </source>
</evidence>
<evidence type="ECO:0000256" key="4">
    <source>
        <dbReference type="ARBA" id="ARBA00022989"/>
    </source>
</evidence>
<keyword evidence="3 8" id="KW-0812">Transmembrane</keyword>
<dbReference type="GO" id="GO:0005737">
    <property type="term" value="C:cytoplasm"/>
    <property type="evidence" value="ECO:0007669"/>
    <property type="project" value="TreeGrafter"/>
</dbReference>
<dbReference type="PANTHER" id="PTHR11923">
    <property type="entry name" value="SCAVENGER RECEPTOR CLASS B TYPE-1 SR-B1"/>
    <property type="match status" value="1"/>
</dbReference>
<feature type="region of interest" description="Disordered" evidence="7">
    <location>
        <begin position="483"/>
        <end position="520"/>
    </location>
</feature>
<sequence length="520" mass="57433">MAVCCGCKYAKILVGASILGIGIVLICVSNQALDLILRDNMVLSPSSQSYPMWKDLPVPLVSKMYLFNISNANEVSAYGAKPILVEMGPYIFQEFHHKFDEVWHPDNGTVTYKQAKTWVHLSGDLDEKITIVNVPLATLGAKIEPLPSATKGIINMGLGFLKKEEIFIRKTVRELLFEGYDDPILDAAGLIEKLGIKMDGLTSKFGFFFGKNNTWYSDGINNVYTGFNGLGELGRIATFNYSRTSPFYPGACGAYAGSPDLFPPYMEDNAKQYVFNPDLCRTLELTLDNSNAKVHDTKGVEYKVSPMFFANASVNPANACFNPDHRQLPSGVFNASACRFGAPIYMSQPHFFQADPYYASLLGANSTSPNASQHETAFIFEPTSGVVMSVKARFQVNVKLDRIVELSAFKHLPMTTFLPTIWFETGVELPVALTGKMWYLGNFKVIIISLGSVMAAIGVALLVYSFFVHFAKAVKKSSYDNIEEEDAANSTESQLPDREENQAPLVPSLCNQVEEDQDKS</sequence>
<dbReference type="InterPro" id="IPR002159">
    <property type="entry name" value="CD36_fam"/>
</dbReference>
<evidence type="ECO:0000256" key="8">
    <source>
        <dbReference type="SAM" id="Phobius"/>
    </source>
</evidence>
<proteinExistence type="evidence at transcript level"/>
<evidence type="ECO:0000256" key="2">
    <source>
        <dbReference type="ARBA" id="ARBA00010532"/>
    </source>
</evidence>
<dbReference type="EMBL" id="KF516671">
    <property type="protein sequence ID" value="AII16575.1"/>
    <property type="molecule type" value="mRNA"/>
</dbReference>
<dbReference type="GO" id="GO:0016020">
    <property type="term" value="C:membrane"/>
    <property type="evidence" value="ECO:0007669"/>
    <property type="project" value="UniProtKB-SubCell"/>
</dbReference>
<dbReference type="PANTHER" id="PTHR11923:SF93">
    <property type="entry name" value="GH07959P-RELATED"/>
    <property type="match status" value="1"/>
</dbReference>
<feature type="transmembrane region" description="Helical" evidence="8">
    <location>
        <begin position="445"/>
        <end position="467"/>
    </location>
</feature>
<dbReference type="Pfam" id="PF01130">
    <property type="entry name" value="CD36"/>
    <property type="match status" value="1"/>
</dbReference>
<keyword evidence="6" id="KW-0325">Glycoprotein</keyword>
<organism evidence="9">
    <name type="scientific">Paracyclopina nana</name>
    <name type="common">Marine copepod</name>
    <dbReference type="NCBI Taxonomy" id="565004"/>
    <lineage>
        <taxon>Eukaryota</taxon>
        <taxon>Metazoa</taxon>
        <taxon>Ecdysozoa</taxon>
        <taxon>Arthropoda</taxon>
        <taxon>Crustacea</taxon>
        <taxon>Multicrustacea</taxon>
        <taxon>Hexanauplia</taxon>
        <taxon>Copepoda</taxon>
        <taxon>Cyclopoida</taxon>
        <taxon>Cyclopettidae</taxon>
        <taxon>Paracyclopina</taxon>
    </lineage>
</organism>
<evidence type="ECO:0000256" key="1">
    <source>
        <dbReference type="ARBA" id="ARBA00004370"/>
    </source>
</evidence>
<keyword evidence="5 8" id="KW-0472">Membrane</keyword>
<evidence type="ECO:0000256" key="7">
    <source>
        <dbReference type="SAM" id="MobiDB-lite"/>
    </source>
</evidence>
<feature type="non-terminal residue" evidence="9">
    <location>
        <position position="520"/>
    </location>
</feature>
<reference evidence="9" key="1">
    <citation type="submission" date="2013-08" db="EMBL/GenBank/DDBJ databases">
        <title>Paracyclopina nana immune related genes.</title>
        <authorList>
            <person name="Kim B.-M."/>
            <person name="Rhee J.-S."/>
            <person name="Lee J.-S."/>
        </authorList>
    </citation>
    <scope>NUCLEOTIDE SEQUENCE</scope>
</reference>
<keyword evidence="4 8" id="KW-1133">Transmembrane helix</keyword>
<dbReference type="AlphaFoldDB" id="A0A076FFT0"/>
<comment type="subcellular location">
    <subcellularLocation>
        <location evidence="1">Membrane</location>
    </subcellularLocation>
</comment>
<comment type="similarity">
    <text evidence="2">Belongs to the CD36 family.</text>
</comment>
<evidence type="ECO:0000313" key="9">
    <source>
        <dbReference type="EMBL" id="AII16575.1"/>
    </source>
</evidence>
<accession>A0A076FFT0</accession>
<evidence type="ECO:0000256" key="6">
    <source>
        <dbReference type="ARBA" id="ARBA00023180"/>
    </source>
</evidence>